<gene>
    <name evidence="2" type="ORF">GCM10020369_04660</name>
</gene>
<proteinExistence type="predicted"/>
<feature type="region of interest" description="Disordered" evidence="1">
    <location>
        <begin position="1"/>
        <end position="57"/>
    </location>
</feature>
<feature type="compositionally biased region" description="Low complexity" evidence="1">
    <location>
        <begin position="133"/>
        <end position="144"/>
    </location>
</feature>
<sequence length="160" mass="17127">MLDRLPGTERTALLDPGGDPLDGVPQRGLGGTERVRGEGEHTAGPRRVQCRRGLTGERAAERCRGRGVEVDRALAVEADRRDRLQRDPRRGRVDREHPGPVLGTGDDEQHVGVPGVGHVALHAIDPSVRRGARPPAAGRGAAVRLGETERVPALTGQQHP</sequence>
<dbReference type="Proteomes" id="UP001501676">
    <property type="component" value="Unassembled WGS sequence"/>
</dbReference>
<protein>
    <submittedName>
        <fullName evidence="2">Uncharacterized protein</fullName>
    </submittedName>
</protein>
<evidence type="ECO:0000313" key="2">
    <source>
        <dbReference type="EMBL" id="GAA3382514.1"/>
    </source>
</evidence>
<feature type="region of interest" description="Disordered" evidence="1">
    <location>
        <begin position="78"/>
        <end position="160"/>
    </location>
</feature>
<evidence type="ECO:0000313" key="3">
    <source>
        <dbReference type="Proteomes" id="UP001501676"/>
    </source>
</evidence>
<feature type="compositionally biased region" description="Basic and acidic residues" evidence="1">
    <location>
        <begin position="33"/>
        <end position="43"/>
    </location>
</feature>
<organism evidence="2 3">
    <name type="scientific">Cryptosporangium minutisporangium</name>
    <dbReference type="NCBI Taxonomy" id="113569"/>
    <lineage>
        <taxon>Bacteria</taxon>
        <taxon>Bacillati</taxon>
        <taxon>Actinomycetota</taxon>
        <taxon>Actinomycetes</taxon>
        <taxon>Cryptosporangiales</taxon>
        <taxon>Cryptosporangiaceae</taxon>
        <taxon>Cryptosporangium</taxon>
    </lineage>
</organism>
<evidence type="ECO:0000256" key="1">
    <source>
        <dbReference type="SAM" id="MobiDB-lite"/>
    </source>
</evidence>
<accession>A0ABP6SPY7</accession>
<dbReference type="EMBL" id="BAAAYN010000003">
    <property type="protein sequence ID" value="GAA3382514.1"/>
    <property type="molecule type" value="Genomic_DNA"/>
</dbReference>
<comment type="caution">
    <text evidence="2">The sequence shown here is derived from an EMBL/GenBank/DDBJ whole genome shotgun (WGS) entry which is preliminary data.</text>
</comment>
<reference evidence="3" key="1">
    <citation type="journal article" date="2019" name="Int. J. Syst. Evol. Microbiol.">
        <title>The Global Catalogue of Microorganisms (GCM) 10K type strain sequencing project: providing services to taxonomists for standard genome sequencing and annotation.</title>
        <authorList>
            <consortium name="The Broad Institute Genomics Platform"/>
            <consortium name="The Broad Institute Genome Sequencing Center for Infectious Disease"/>
            <person name="Wu L."/>
            <person name="Ma J."/>
        </authorList>
    </citation>
    <scope>NUCLEOTIDE SEQUENCE [LARGE SCALE GENOMIC DNA]</scope>
    <source>
        <strain evidence="3">JCM 9458</strain>
    </source>
</reference>
<feature type="compositionally biased region" description="Basic and acidic residues" evidence="1">
    <location>
        <begin position="78"/>
        <end position="98"/>
    </location>
</feature>
<name>A0ABP6SPY7_9ACTN</name>
<keyword evidence="3" id="KW-1185">Reference proteome</keyword>